<reference evidence="2 3" key="1">
    <citation type="journal article" date="2013" name="Genome Announc.">
        <title>Complete genome sequence of Simiduia agarivorans SA1(T), a marine bacterium able to degrade a variety of polysaccharides.</title>
        <authorList>
            <person name="Lin S.Y."/>
            <person name="Shieh W.Y."/>
            <person name="Chen J.S."/>
            <person name="Tang S.L."/>
        </authorList>
    </citation>
    <scope>NUCLEOTIDE SEQUENCE [LARGE SCALE GENOMIC DNA]</scope>
    <source>
        <strain evidence="3">DSM 21679 / JCM 13881 / BCRC 17597 / SA1</strain>
    </source>
</reference>
<dbReference type="GO" id="GO:0006355">
    <property type="term" value="P:regulation of DNA-templated transcription"/>
    <property type="evidence" value="ECO:0007669"/>
    <property type="project" value="TreeGrafter"/>
</dbReference>
<gene>
    <name evidence="2" type="ordered locus">M5M_14085</name>
</gene>
<accession>K4KPA9</accession>
<dbReference type="InterPro" id="IPR002818">
    <property type="entry name" value="DJ-1/PfpI"/>
</dbReference>
<dbReference type="PANTHER" id="PTHR43130">
    <property type="entry name" value="ARAC-FAMILY TRANSCRIPTIONAL REGULATOR"/>
    <property type="match status" value="1"/>
</dbReference>
<organism evidence="2 3">
    <name type="scientific">Simiduia agarivorans (strain DSM 21679 / JCM 13881 / BCRC 17597 / SA1)</name>
    <dbReference type="NCBI Taxonomy" id="1117647"/>
    <lineage>
        <taxon>Bacteria</taxon>
        <taxon>Pseudomonadati</taxon>
        <taxon>Pseudomonadota</taxon>
        <taxon>Gammaproteobacteria</taxon>
        <taxon>Cellvibrionales</taxon>
        <taxon>Cellvibrionaceae</taxon>
        <taxon>Simiduia</taxon>
    </lineage>
</organism>
<dbReference type="eggNOG" id="COG4977">
    <property type="taxonomic scope" value="Bacteria"/>
</dbReference>
<dbReference type="HOGENOM" id="CLU_000445_44_1_6"/>
<protein>
    <submittedName>
        <fullName evidence="2">ThiJ/PfpI domain-containing protein</fullName>
    </submittedName>
</protein>
<dbReference type="Proteomes" id="UP000000466">
    <property type="component" value="Chromosome"/>
</dbReference>
<dbReference type="InterPro" id="IPR029062">
    <property type="entry name" value="Class_I_gatase-like"/>
</dbReference>
<evidence type="ECO:0000313" key="2">
    <source>
        <dbReference type="EMBL" id="AFU99953.1"/>
    </source>
</evidence>
<keyword evidence="3" id="KW-1185">Reference proteome</keyword>
<name>K4KPA9_SIMAS</name>
<evidence type="ECO:0000313" key="3">
    <source>
        <dbReference type="Proteomes" id="UP000000466"/>
    </source>
</evidence>
<evidence type="ECO:0000259" key="1">
    <source>
        <dbReference type="Pfam" id="PF01965"/>
    </source>
</evidence>
<dbReference type="AlphaFoldDB" id="K4KPA9"/>
<dbReference type="STRING" id="1117647.M5M_14085"/>
<dbReference type="Pfam" id="PF01965">
    <property type="entry name" value="DJ-1_PfpI"/>
    <property type="match status" value="1"/>
</dbReference>
<proteinExistence type="predicted"/>
<dbReference type="CDD" id="cd03139">
    <property type="entry name" value="GATase1_PfpI_2"/>
    <property type="match status" value="1"/>
</dbReference>
<dbReference type="EMBL" id="CP003746">
    <property type="protein sequence ID" value="AFU99953.1"/>
    <property type="molecule type" value="Genomic_DNA"/>
</dbReference>
<dbReference type="RefSeq" id="WP_015048106.1">
    <property type="nucleotide sequence ID" value="NC_018868.3"/>
</dbReference>
<dbReference type="Gene3D" id="3.40.50.880">
    <property type="match status" value="1"/>
</dbReference>
<dbReference type="KEGG" id="saga:M5M_14085"/>
<dbReference type="PANTHER" id="PTHR43130:SF14">
    <property type="entry name" value="DJ-1_PFPI DOMAIN-CONTAINING PROTEIN"/>
    <property type="match status" value="1"/>
</dbReference>
<sequence length="208" mass="22715">MLNVGILLYDDVELLDFAGPYEVFTTATRVAQRHNQPAPFVTHTLAQQPAIRARAGLTIRADTDLSQAPLDLLIVPGGVTDAAQKNADLMHWLAQAARQTRCVASVCTGVFLLAQAGVLDHRPVTTHWEDFEALHQQFPALQLERDVRFIDHGSLATSAGISAGIDLALHLVARFSSPDLATATARQMDYHSTTHLRETQEGIIYGLL</sequence>
<dbReference type="InterPro" id="IPR052158">
    <property type="entry name" value="INH-QAR"/>
</dbReference>
<feature type="domain" description="DJ-1/PfpI" evidence="1">
    <location>
        <begin position="4"/>
        <end position="173"/>
    </location>
</feature>
<dbReference type="SUPFAM" id="SSF52317">
    <property type="entry name" value="Class I glutamine amidotransferase-like"/>
    <property type="match status" value="1"/>
</dbReference>